<proteinExistence type="predicted"/>
<keyword evidence="4" id="KW-1185">Reference proteome</keyword>
<evidence type="ECO:0000256" key="2">
    <source>
        <dbReference type="SAM" id="SignalP"/>
    </source>
</evidence>
<accession>A0A5B7D2I4</accession>
<dbReference type="GO" id="GO:0007165">
    <property type="term" value="P:signal transduction"/>
    <property type="evidence" value="ECO:0007669"/>
    <property type="project" value="TreeGrafter"/>
</dbReference>
<reference evidence="3 4" key="1">
    <citation type="submission" date="2019-05" db="EMBL/GenBank/DDBJ databases">
        <title>Another draft genome of Portunus trituberculatus and its Hox gene families provides insights of decapod evolution.</title>
        <authorList>
            <person name="Jeong J.-H."/>
            <person name="Song I."/>
            <person name="Kim S."/>
            <person name="Choi T."/>
            <person name="Kim D."/>
            <person name="Ryu S."/>
            <person name="Kim W."/>
        </authorList>
    </citation>
    <scope>NUCLEOTIDE SEQUENCE [LARGE SCALE GENOMIC DNA]</scope>
    <source>
        <tissue evidence="3">Muscle</tissue>
    </source>
</reference>
<protein>
    <submittedName>
        <fullName evidence="3">Thrombospondin-type laminin G domain and EAR repeat-containing protein</fullName>
    </submittedName>
</protein>
<comment type="caution">
    <text evidence="3">The sequence shown here is derived from an EMBL/GenBank/DDBJ whole genome shotgun (WGS) entry which is preliminary data.</text>
</comment>
<dbReference type="Proteomes" id="UP000324222">
    <property type="component" value="Unassembled WGS sequence"/>
</dbReference>
<feature type="region of interest" description="Disordered" evidence="1">
    <location>
        <begin position="1001"/>
        <end position="1030"/>
    </location>
</feature>
<feature type="region of interest" description="Disordered" evidence="1">
    <location>
        <begin position="38"/>
        <end position="59"/>
    </location>
</feature>
<feature type="chain" id="PRO_5023142618" evidence="2">
    <location>
        <begin position="23"/>
        <end position="2196"/>
    </location>
</feature>
<organism evidence="3 4">
    <name type="scientific">Portunus trituberculatus</name>
    <name type="common">Swimming crab</name>
    <name type="synonym">Neptunus trituberculatus</name>
    <dbReference type="NCBI Taxonomy" id="210409"/>
    <lineage>
        <taxon>Eukaryota</taxon>
        <taxon>Metazoa</taxon>
        <taxon>Ecdysozoa</taxon>
        <taxon>Arthropoda</taxon>
        <taxon>Crustacea</taxon>
        <taxon>Multicrustacea</taxon>
        <taxon>Malacostraca</taxon>
        <taxon>Eumalacostraca</taxon>
        <taxon>Eucarida</taxon>
        <taxon>Decapoda</taxon>
        <taxon>Pleocyemata</taxon>
        <taxon>Brachyura</taxon>
        <taxon>Eubrachyura</taxon>
        <taxon>Portunoidea</taxon>
        <taxon>Portunidae</taxon>
        <taxon>Portuninae</taxon>
        <taxon>Portunus</taxon>
    </lineage>
</organism>
<dbReference type="PANTHER" id="PTHR15261:SF4">
    <property type="entry name" value="THROMBOSPONDIN-TYPE LAMININ G DOMAIN AND EAR REPEAT-CONTAINING PROTEIN"/>
    <property type="match status" value="1"/>
</dbReference>
<dbReference type="OrthoDB" id="6381923at2759"/>
<feature type="compositionally biased region" description="Basic and acidic residues" evidence="1">
    <location>
        <begin position="1015"/>
        <end position="1029"/>
    </location>
</feature>
<dbReference type="EMBL" id="VSRR010000426">
    <property type="protein sequence ID" value="MPC15421.1"/>
    <property type="molecule type" value="Genomic_DNA"/>
</dbReference>
<feature type="signal peptide" evidence="2">
    <location>
        <begin position="1"/>
        <end position="22"/>
    </location>
</feature>
<name>A0A5B7D2I4_PORTR</name>
<dbReference type="PANTHER" id="PTHR15261">
    <property type="entry name" value="THROMBOSPONDIN-TYPE LAMININ G DOMAIN AND EAR REPEAT-CONTAINING"/>
    <property type="match status" value="1"/>
</dbReference>
<feature type="compositionally biased region" description="Low complexity" evidence="1">
    <location>
        <begin position="44"/>
        <end position="56"/>
    </location>
</feature>
<evidence type="ECO:0000256" key="1">
    <source>
        <dbReference type="SAM" id="MobiDB-lite"/>
    </source>
</evidence>
<evidence type="ECO:0000313" key="3">
    <source>
        <dbReference type="EMBL" id="MPC15421.1"/>
    </source>
</evidence>
<keyword evidence="2" id="KW-0732">Signal</keyword>
<sequence>MLRLLQLSFFAIIGSFVWFGRHHNELPSTVTGAQDREQCSASQTTTPTTTTTTTTTIAGQTPVRKGERVHWGVHSRGRLWVVGFISQQGVEDEKAKLYLVKQLLKKAEDLIKPYISATTAMNVTAGTVTKLEHSGDASDAGSRQWHLGTVLSQFDISFFNSNTSVDVVSQVEELLSIGLGSAQKMYMTEWRDRLILAIIEASGVSLYAIEPKTHRIQRTEGPKGRLSCNFAHVAGGHLVLTCIMADETKHHEELRMVKPTLKKVKVFMLSEKPMTPGRGPLTYRFVHDIDVDSPRYIETWYQNKKTFSVIISGEVIRSFNDQHVHFTRHTTSALYCWIGNHFDNWELLPGNNPVAAHHFMVNEFHYLAFANFQNNKGQHNCHSMIFRYYVDHGRYMPFQTVETRGACHLQSFTVGSKRFQHTFLAIANFCEDTNTGVCNPDTISTIYHFEEGKFKLFQEIETSHAFQWMAVQVNMTVLLALVSKKGVTFYQYNGWRFVTTAVQPSRPPFSVGVTSLASAFWDGRLEAYYQLKESCEGLRRQAYGRELAELVQQVTITPRTTEPHNFSRRVTIKGNLKVESASQASEAFSQGRRIPNSGGQIEARIGALEGTIEETRRRLNTLLPAAGPVAWPAHLHLANLSSADTQVCSVGELKAVWINGQRAPVLRNTVPLHAATRLGNIAMEYIEFKSLHSNILNVAVVNDIALDKLLSNLITRRANVTITGDHQMREFEAPSMTIEGRLNAVRVPAQVFLNGSHHSYTVALASFSHVRATYVSILQNLNSITVTEGDLDVLKLSGYQIVTAPKSFTSLQLLEQNARRSRSANTRHRRWSIGTCGSLKNRRPRTAIARIEALLLALRGVAAAQDLLSFLTESVCGVQKDDEPLTLKCTRAALLTLRVTQRIARYPVLGSGMSQLSETQRMTFLKGAVQHDLGRLVEFLSNEEGLLPAVRAALPCGMVSLRRVIDNEQDLLKMLEQYEKELAKSVTYGYNRTISIPNKTSISSEDAVPATPPDTHPKTDKPGHREDSHGSWVVGRVAGHRLQDLIDRSFAHLPTRREAAFFIVNNMARLNNITFKSGLRVQQLQGVDTGHLLRHGMPIRSSTIHANITFTIPVEVDGPMRVSRVNGALAASFVTLGGHHTLPHSFLFMGPVTAAARIRVRNEINGLDLVLFSKSVALTSSATRQVLRQPITFKQVSVQRLFFGTGRVRDVTLEDLVTLSHPAIITGRKIFQDVKVREGDTRAATLSVHYINDVNVTDLFANSLTTNPETKQVVYGPIIFMNLMVMGKLITSNGLGVHSNSGMQSLHIKRIAARMLYRDKDGQLASNLLLKGRASVKDLAFRDSLDSVTASFYDGGWLLKTTPQSFSGRVILAHVTSGAATVASGAKIQEVDISRLLTATIKLNENAAVAFPVKLSGNMWAARAWVGGAVQGWNLTSEVILQNSSDVVFMAHKTFSDDFHVSGALTAASLRGMAASSLCGENSQKNFDILGAVQLKNPVRTDSVYLGQHVVTKGTVDDYWLLNQHVVLPQNITFYKVKANHIKADSVNGVDVAKLSAVLLRRTCKSGNRQMMTGSFFAPLLVVHSLFTPGISTSSLNSRPLSDINNLFTRDGQQTIKGHWTLQQVQNLESLVTFGHTNGIQMTDFCMIQKPCIITARKIFAHDLTIKKDLHVEPGRTVQGVDVSEAFNQAINGTTCGHVPGVTTFNGSLTASRLTVNGLVNGFKVSSKDVLTGSGAQVMSGQMNITKGMVHELWGWRSVQTLRSTIARLVPLWMMDGSDGVLSSCPEYMAVISGSGNTKLLIYSYDQRKFINTGMVLRGSCTRAVAGYKTRGENYVITAHTCTSNRSHSTSTTIGSFHQGTAIQEAVQVWRITTHGPQHFQRIGTGALDVQVAEVGQRICLVVAAAIGNGTLVYCSRGSRNTFSGSQHLETGCPKKISVVLHRDSRGRLVTLLAVVGQDRNALHDSALTLWVHDAEQDNFIQVEASGRAPLRGVQWVDMIVHGADLFLAVASRGFTGDTTGKVIVYWVNLHGDLLPLQYFGSLRKTFQTAATPEKLYSPRPQPLLHRLQTLAVQLPLETHFVAMPSGPLYLFVMSEQGNVTRFAQKGVHRQVIINQPGGRMSELYVNFFRFAMEGLYHAPGRQQVQVWLCEEKDGEVSIKMAMSGSQCRQEQCSGPGHMDVELLEANFKPGPPSIH</sequence>
<gene>
    <name evidence="3" type="primary">TSPEAR</name>
    <name evidence="3" type="ORF">E2C01_008212</name>
</gene>
<evidence type="ECO:0000313" key="4">
    <source>
        <dbReference type="Proteomes" id="UP000324222"/>
    </source>
</evidence>